<evidence type="ECO:0000313" key="6">
    <source>
        <dbReference type="Proteomes" id="UP000239867"/>
    </source>
</evidence>
<keyword evidence="1" id="KW-0547">Nucleotide-binding</keyword>
<dbReference type="KEGG" id="deo:CAY53_01490"/>
<evidence type="ECO:0000256" key="2">
    <source>
        <dbReference type="ARBA" id="ARBA00022840"/>
    </source>
</evidence>
<evidence type="ECO:0000259" key="3">
    <source>
        <dbReference type="Pfam" id="PF02568"/>
    </source>
</evidence>
<dbReference type="InterPro" id="IPR020536">
    <property type="entry name" value="ThiI_AANH"/>
</dbReference>
<dbReference type="SUPFAM" id="SSF52402">
    <property type="entry name" value="Adenine nucleotide alpha hydrolases-like"/>
    <property type="match status" value="1"/>
</dbReference>
<dbReference type="InterPro" id="IPR059101">
    <property type="entry name" value="NFACT-R_2"/>
</dbReference>
<sequence length="344" mass="37093">MTRALALFSGGLDSILACRVLMAQGIDVVALRFITPFFAADVGDAERYQAEMRAKYGIGVQVRDVSREFMAVLRHPAHGFGHNFNPCIDCRIFMLRTARALLAEYGAAFLATGEVLGQRPMSQRRDAMGIIERDSGCGGLLVRPLCAQLLPATRAEQEGLVDRLRLLRLSGRGRAEQKRLAALFGIRDYPAPAGGCLLTDVNLGPRFRRFAPGIFGLPDVAAQVDSFRLLLTGRHFEPAPGLWLVLGRNQQDNERLLALRAPGDWLLTTVDRPGPLGLLRSLGGEMGAAGNGGLAGIAAGLLLRYARKVDGRAAPGVVRLESETGLREGRFAPLGEAALEALMV</sequence>
<dbReference type="InterPro" id="IPR050102">
    <property type="entry name" value="tRNA_sulfurtransferase_ThiI"/>
</dbReference>
<dbReference type="Proteomes" id="UP000239867">
    <property type="component" value="Chromosome"/>
</dbReference>
<accession>A0A2L1GKZ5</accession>
<dbReference type="EMBL" id="CP021255">
    <property type="protein sequence ID" value="AVD70324.1"/>
    <property type="molecule type" value="Genomic_DNA"/>
</dbReference>
<dbReference type="OrthoDB" id="9781887at2"/>
<dbReference type="GO" id="GO:0004810">
    <property type="term" value="F:CCA tRNA nucleotidyltransferase activity"/>
    <property type="evidence" value="ECO:0007669"/>
    <property type="project" value="InterPro"/>
</dbReference>
<reference evidence="5" key="1">
    <citation type="submission" date="2017-05" db="EMBL/GenBank/DDBJ databases">
        <authorList>
            <person name="Song R."/>
            <person name="Chenine A.L."/>
            <person name="Ruprecht R.M."/>
        </authorList>
    </citation>
    <scope>NUCLEOTIDE SEQUENCE</scope>
    <source>
        <strain evidence="5">ORNL</strain>
    </source>
</reference>
<gene>
    <name evidence="5" type="ORF">CAY53_01490</name>
</gene>
<dbReference type="PANTHER" id="PTHR43209">
    <property type="entry name" value="TRNA SULFURTRANSFERASE"/>
    <property type="match status" value="1"/>
</dbReference>
<keyword evidence="2" id="KW-0067">ATP-binding</keyword>
<protein>
    <submittedName>
        <fullName evidence="5">Thiamine biosynthesis protein</fullName>
    </submittedName>
</protein>
<dbReference type="RefSeq" id="WP_104935643.1">
    <property type="nucleotide sequence ID" value="NZ_CP021255.1"/>
</dbReference>
<dbReference type="AlphaFoldDB" id="A0A2L1GKZ5"/>
<evidence type="ECO:0000256" key="1">
    <source>
        <dbReference type="ARBA" id="ARBA00022741"/>
    </source>
</evidence>
<dbReference type="GO" id="GO:0005524">
    <property type="term" value="F:ATP binding"/>
    <property type="evidence" value="ECO:0007669"/>
    <property type="project" value="UniProtKB-KW"/>
</dbReference>
<organism evidence="5 6">
    <name type="scientific">Desulfobulbus oralis</name>
    <dbReference type="NCBI Taxonomy" id="1986146"/>
    <lineage>
        <taxon>Bacteria</taxon>
        <taxon>Pseudomonadati</taxon>
        <taxon>Thermodesulfobacteriota</taxon>
        <taxon>Desulfobulbia</taxon>
        <taxon>Desulfobulbales</taxon>
        <taxon>Desulfobulbaceae</taxon>
        <taxon>Desulfobulbus</taxon>
    </lineage>
</organism>
<dbReference type="Pfam" id="PF02568">
    <property type="entry name" value="ThiI"/>
    <property type="match status" value="1"/>
</dbReference>
<keyword evidence="6" id="KW-1185">Reference proteome</keyword>
<name>A0A2L1GKZ5_9BACT</name>
<feature type="domain" description="NFACT protein RNA binding" evidence="4">
    <location>
        <begin position="233"/>
        <end position="308"/>
    </location>
</feature>
<feature type="domain" description="Thil AANH" evidence="3">
    <location>
        <begin position="3"/>
        <end position="145"/>
    </location>
</feature>
<dbReference type="InterPro" id="IPR014729">
    <property type="entry name" value="Rossmann-like_a/b/a_fold"/>
</dbReference>
<evidence type="ECO:0000313" key="5">
    <source>
        <dbReference type="EMBL" id="AVD70324.1"/>
    </source>
</evidence>
<dbReference type="Gene3D" id="3.40.50.620">
    <property type="entry name" value="HUPs"/>
    <property type="match status" value="1"/>
</dbReference>
<dbReference type="GO" id="GO:0052837">
    <property type="term" value="P:thiazole biosynthetic process"/>
    <property type="evidence" value="ECO:0007669"/>
    <property type="project" value="TreeGrafter"/>
</dbReference>
<proteinExistence type="predicted"/>
<dbReference type="GO" id="GO:0005829">
    <property type="term" value="C:cytosol"/>
    <property type="evidence" value="ECO:0007669"/>
    <property type="project" value="TreeGrafter"/>
</dbReference>
<evidence type="ECO:0000259" key="4">
    <source>
        <dbReference type="Pfam" id="PF18297"/>
    </source>
</evidence>
<dbReference type="Pfam" id="PF18297">
    <property type="entry name" value="NFACT-R_2"/>
    <property type="match status" value="1"/>
</dbReference>
<reference evidence="5" key="2">
    <citation type="journal article" date="2018" name="MBio">
        <title>Insights into the evolution of host association through the isolation and characterization of a novel human periodontal pathobiont, Desulfobulbus oralis.</title>
        <authorList>
            <person name="Cross K.L."/>
            <person name="Chirania P."/>
            <person name="Xiong W."/>
            <person name="Beall C.J."/>
            <person name="Elkins J.G."/>
            <person name="Giannone R.J."/>
            <person name="Griffen A.L."/>
            <person name="Guss A.M."/>
            <person name="Hettich R.L."/>
            <person name="Joshi S.S."/>
            <person name="Mokrzan E.M."/>
            <person name="Martin R.K."/>
            <person name="Zhulin I.B."/>
            <person name="Leys E.J."/>
            <person name="Podar M."/>
        </authorList>
    </citation>
    <scope>NUCLEOTIDE SEQUENCE [LARGE SCALE GENOMIC DNA]</scope>
    <source>
        <strain evidence="5">ORNL</strain>
    </source>
</reference>
<dbReference type="PANTHER" id="PTHR43209:SF1">
    <property type="entry name" value="TRNA SULFURTRANSFERASE"/>
    <property type="match status" value="1"/>
</dbReference>
<dbReference type="GO" id="GO:0002937">
    <property type="term" value="P:tRNA 4-thiouridine biosynthesis"/>
    <property type="evidence" value="ECO:0007669"/>
    <property type="project" value="TreeGrafter"/>
</dbReference>